<proteinExistence type="predicted"/>
<dbReference type="Gene3D" id="3.40.50.10320">
    <property type="entry name" value="LmbE-like"/>
    <property type="match status" value="1"/>
</dbReference>
<dbReference type="EMBL" id="AP035881">
    <property type="protein sequence ID" value="BFP47186.1"/>
    <property type="molecule type" value="Genomic_DNA"/>
</dbReference>
<dbReference type="SUPFAM" id="SSF102588">
    <property type="entry name" value="LmbE-like"/>
    <property type="match status" value="1"/>
</dbReference>
<evidence type="ECO:0000256" key="1">
    <source>
        <dbReference type="ARBA" id="ARBA00022833"/>
    </source>
</evidence>
<organism evidence="2">
    <name type="scientific">Kitasatospora sp. CMC57</name>
    <dbReference type="NCBI Taxonomy" id="3231513"/>
    <lineage>
        <taxon>Bacteria</taxon>
        <taxon>Bacillati</taxon>
        <taxon>Actinomycetota</taxon>
        <taxon>Actinomycetes</taxon>
        <taxon>Kitasatosporales</taxon>
        <taxon>Streptomycetaceae</taxon>
        <taxon>Kitasatospora</taxon>
    </lineage>
</organism>
<evidence type="ECO:0000313" key="2">
    <source>
        <dbReference type="EMBL" id="BFP47186.1"/>
    </source>
</evidence>
<keyword evidence="1" id="KW-0862">Zinc</keyword>
<name>A0AB33K0D1_9ACTN</name>
<gene>
    <name evidence="2" type="ORF">KCMC57_35540</name>
</gene>
<dbReference type="PANTHER" id="PTHR12993:SF11">
    <property type="entry name" value="N-ACETYLGLUCOSAMINYL-PHOSPHATIDYLINOSITOL DE-N-ACETYLASE"/>
    <property type="match status" value="1"/>
</dbReference>
<dbReference type="RefSeq" id="WP_407989563.1">
    <property type="nucleotide sequence ID" value="NZ_AP035881.2"/>
</dbReference>
<dbReference type="GO" id="GO:0016811">
    <property type="term" value="F:hydrolase activity, acting on carbon-nitrogen (but not peptide) bonds, in linear amides"/>
    <property type="evidence" value="ECO:0007669"/>
    <property type="project" value="TreeGrafter"/>
</dbReference>
<dbReference type="Pfam" id="PF02585">
    <property type="entry name" value="PIG-L"/>
    <property type="match status" value="1"/>
</dbReference>
<dbReference type="PANTHER" id="PTHR12993">
    <property type="entry name" value="N-ACETYLGLUCOSAMINYL-PHOSPHATIDYLINOSITOL DE-N-ACETYLASE-RELATED"/>
    <property type="match status" value="1"/>
</dbReference>
<dbReference type="GO" id="GO:0016137">
    <property type="term" value="P:glycoside metabolic process"/>
    <property type="evidence" value="ECO:0007669"/>
    <property type="project" value="UniProtKB-ARBA"/>
</dbReference>
<dbReference type="InterPro" id="IPR003737">
    <property type="entry name" value="GlcNAc_PI_deacetylase-related"/>
</dbReference>
<protein>
    <recommendedName>
        <fullName evidence="3">PIG-L family deacetylase</fullName>
    </recommendedName>
</protein>
<evidence type="ECO:0008006" key="3">
    <source>
        <dbReference type="Google" id="ProtNLM"/>
    </source>
</evidence>
<dbReference type="InterPro" id="IPR024078">
    <property type="entry name" value="LmbE-like_dom_sf"/>
</dbReference>
<sequence>MTPPVMGSWTEWHLRTERSAGTVLVFSPHPDDEVIACGGTIARLVDAGVRVRIVFATDGAMSHSAVLGIHQDPTPAELRLIRRGEARAAAKTLGLPEDAVHFLDFPDTALAEHLTAFRGKVLDLLRVYPGVTEVYLPHEVRELNADHRLTGETVLACLAQLDLDPMVYRYVVWDERTEQEFAFVNRNPPSGAVESAEQRIAVDISEQLPRKQAAFRAHRTQVELFAPGQTRPVVPEPFQERVFTTPVEEFWITEPAAVRLEVE</sequence>
<dbReference type="AlphaFoldDB" id="A0AB33K0D1"/>
<accession>A0AB33K0D1</accession>
<reference evidence="2" key="1">
    <citation type="submission" date="2024-07" db="EMBL/GenBank/DDBJ databases">
        <title>Complete genome sequences of cellulolytic bacteria, Kitasatospora sp. CMC57 and Streptomyces sp. CMC78, isolated from Japanese agricultural soil.</title>
        <authorList>
            <person name="Hashimoto T."/>
            <person name="Ito M."/>
            <person name="Iwamoto M."/>
            <person name="Fukahori D."/>
            <person name="Shoda T."/>
            <person name="Sakoda M."/>
            <person name="Morohoshi T."/>
            <person name="Mitsuboshi M."/>
            <person name="Nishizawa T."/>
        </authorList>
    </citation>
    <scope>NUCLEOTIDE SEQUENCE</scope>
    <source>
        <strain evidence="2">CMC57</strain>
    </source>
</reference>